<evidence type="ECO:0000313" key="3">
    <source>
        <dbReference type="EMBL" id="CAG9166322.1"/>
    </source>
</evidence>
<name>A0ABM8WG58_9BURK</name>
<dbReference type="GO" id="GO:0018812">
    <property type="term" value="F:3-hydroxyacyl-CoA dehydratase activity"/>
    <property type="evidence" value="ECO:0007669"/>
    <property type="project" value="UniProtKB-EC"/>
</dbReference>
<dbReference type="PROSITE" id="PS00166">
    <property type="entry name" value="ENOYL_COA_HYDRATASE"/>
    <property type="match status" value="1"/>
</dbReference>
<sequence>MHDDRQAHGDAVRIERAGDIAIVTLNRPTRMNAVNGALRNALIAALRTLNDDAAVRALVLTGAGERAFCAGQDLSEAAEVSWQNLVPWLERQRAMYQAVRDLDKPCVAAVRGVAAGAGFQIALCADFRLTTPDSRWGQPEVKAGLASIVGSYLMTLHVGHTHNVQMSLSGELVSGQRAYEMGLVSSLHADAELMPASLARARALAALPPTAVRLSKQRLRAMTQPGFDEACVAGIRAQLECYADGEPQRVMAQFLAQRGTQKNQESK</sequence>
<dbReference type="EC" id="4.2.1.150" evidence="3"/>
<dbReference type="CDD" id="cd06558">
    <property type="entry name" value="crotonase-like"/>
    <property type="match status" value="1"/>
</dbReference>
<dbReference type="InterPro" id="IPR018376">
    <property type="entry name" value="Enoyl-CoA_hyd/isom_CS"/>
</dbReference>
<dbReference type="PANTHER" id="PTHR11941:SF54">
    <property type="entry name" value="ENOYL-COA HYDRATASE, MITOCHONDRIAL"/>
    <property type="match status" value="1"/>
</dbReference>
<dbReference type="InterPro" id="IPR001753">
    <property type="entry name" value="Enoyl-CoA_hydra/iso"/>
</dbReference>
<evidence type="ECO:0000313" key="4">
    <source>
        <dbReference type="Proteomes" id="UP000721236"/>
    </source>
</evidence>
<dbReference type="Proteomes" id="UP000721236">
    <property type="component" value="Unassembled WGS sequence"/>
</dbReference>
<accession>A0ABM8WG58</accession>
<comment type="similarity">
    <text evidence="1 2">Belongs to the enoyl-CoA hydratase/isomerase family.</text>
</comment>
<keyword evidence="4" id="KW-1185">Reference proteome</keyword>
<protein>
    <submittedName>
        <fullName evidence="3">Short-chain-enoyl-CoA hydratase</fullName>
        <ecNumber evidence="3">4.2.1.150</ecNumber>
    </submittedName>
</protein>
<proteinExistence type="inferred from homology"/>
<organism evidence="3 4">
    <name type="scientific">Cupriavidus respiraculi</name>
    <dbReference type="NCBI Taxonomy" id="195930"/>
    <lineage>
        <taxon>Bacteria</taxon>
        <taxon>Pseudomonadati</taxon>
        <taxon>Pseudomonadota</taxon>
        <taxon>Betaproteobacteria</taxon>
        <taxon>Burkholderiales</taxon>
        <taxon>Burkholderiaceae</taxon>
        <taxon>Cupriavidus</taxon>
    </lineage>
</organism>
<comment type="caution">
    <text evidence="3">The sequence shown here is derived from an EMBL/GenBank/DDBJ whole genome shotgun (WGS) entry which is preliminary data.</text>
</comment>
<gene>
    <name evidence="3" type="primary">crt_1</name>
    <name evidence="3" type="ORF">LMG21510_00342</name>
</gene>
<evidence type="ECO:0000256" key="2">
    <source>
        <dbReference type="RuleBase" id="RU003707"/>
    </source>
</evidence>
<dbReference type="PANTHER" id="PTHR11941">
    <property type="entry name" value="ENOYL-COA HYDRATASE-RELATED"/>
    <property type="match status" value="1"/>
</dbReference>
<dbReference type="Pfam" id="PF00378">
    <property type="entry name" value="ECH_1"/>
    <property type="match status" value="1"/>
</dbReference>
<dbReference type="RefSeq" id="WP_224039279.1">
    <property type="nucleotide sequence ID" value="NZ_CAJZAH010000001.1"/>
</dbReference>
<keyword evidence="3" id="KW-0456">Lyase</keyword>
<dbReference type="Gene3D" id="3.90.226.10">
    <property type="entry name" value="2-enoyl-CoA Hydratase, Chain A, domain 1"/>
    <property type="match status" value="1"/>
</dbReference>
<dbReference type="SUPFAM" id="SSF52096">
    <property type="entry name" value="ClpP/crotonase"/>
    <property type="match status" value="1"/>
</dbReference>
<evidence type="ECO:0000256" key="1">
    <source>
        <dbReference type="ARBA" id="ARBA00005254"/>
    </source>
</evidence>
<dbReference type="InterPro" id="IPR029045">
    <property type="entry name" value="ClpP/crotonase-like_dom_sf"/>
</dbReference>
<reference evidence="3 4" key="1">
    <citation type="submission" date="2021-08" db="EMBL/GenBank/DDBJ databases">
        <authorList>
            <person name="Peeters C."/>
        </authorList>
    </citation>
    <scope>NUCLEOTIDE SEQUENCE [LARGE SCALE GENOMIC DNA]</scope>
    <source>
        <strain evidence="3 4">LMG 21510</strain>
    </source>
</reference>
<dbReference type="EMBL" id="CAJZAH010000001">
    <property type="protein sequence ID" value="CAG9166322.1"/>
    <property type="molecule type" value="Genomic_DNA"/>
</dbReference>